<evidence type="ECO:0000313" key="10">
    <source>
        <dbReference type="Proteomes" id="UP001201812"/>
    </source>
</evidence>
<dbReference type="Gene3D" id="1.10.8.10">
    <property type="entry name" value="DNA helicase RuvA subunit, C-terminal domain"/>
    <property type="match status" value="2"/>
</dbReference>
<dbReference type="Gene3D" id="3.10.20.90">
    <property type="entry name" value="Phosphatidylinositol 3-kinase Catalytic Subunit, Chain A, domain 1"/>
    <property type="match status" value="1"/>
</dbReference>
<dbReference type="EMBL" id="JAKKPZ010000001">
    <property type="protein sequence ID" value="KAI1727992.1"/>
    <property type="molecule type" value="Genomic_DNA"/>
</dbReference>
<dbReference type="SMART" id="SM00213">
    <property type="entry name" value="UBQ"/>
    <property type="match status" value="1"/>
</dbReference>
<dbReference type="GO" id="GO:0005829">
    <property type="term" value="C:cytosol"/>
    <property type="evidence" value="ECO:0007669"/>
    <property type="project" value="TreeGrafter"/>
</dbReference>
<feature type="compositionally biased region" description="Low complexity" evidence="6">
    <location>
        <begin position="115"/>
        <end position="127"/>
    </location>
</feature>
<dbReference type="PROSITE" id="PS50030">
    <property type="entry name" value="UBA"/>
    <property type="match status" value="2"/>
</dbReference>
<keyword evidence="5" id="KW-0963">Cytoplasm</keyword>
<reference evidence="9" key="1">
    <citation type="submission" date="2022-01" db="EMBL/GenBank/DDBJ databases">
        <title>Genome Sequence Resource for Two Populations of Ditylenchus destructor, the Migratory Endoparasitic Phytonematode.</title>
        <authorList>
            <person name="Zhang H."/>
            <person name="Lin R."/>
            <person name="Xie B."/>
        </authorList>
    </citation>
    <scope>NUCLEOTIDE SEQUENCE</scope>
    <source>
        <strain evidence="9">BazhouSP</strain>
    </source>
</reference>
<feature type="compositionally biased region" description="Low complexity" evidence="6">
    <location>
        <begin position="81"/>
        <end position="106"/>
    </location>
</feature>
<sequence length="347" mass="37228">MLITFKTITQQTFKLEFAEADTVVDIKKKIAVEKGDKDFAVDAQKLIYNGKILEDQQTLQELNIDEKKFVVVMVSRKKVSEPTSSSASTKSATSESKPDAAAPAAKPAEEKKAADTTQPAQAAALTPSEVPQEHQQTVEAIQAMGYPRDEVVRALRASFFNADRAVEYLCSGIPDIDINDQSGAAPVAGEQGGDSDADETEAQGLDFLQSSPQFQQLRDLVRTDPAMLPQIVQQIAESNPQLMNAIRDNQEEFLQLLNTDAAGAGEADAGAATGGAPAAGGPGAPQQPGVVTIAVTENDRNAIQRLKALGFPEQLIIEAYFACDKNEDLAVNYILARLDEIHDNDGN</sequence>
<dbReference type="FunFam" id="1.10.8.10:FF:000003">
    <property type="entry name" value="UV excision repair protein RAD23 homolog"/>
    <property type="match status" value="1"/>
</dbReference>
<evidence type="ECO:0000256" key="6">
    <source>
        <dbReference type="SAM" id="MobiDB-lite"/>
    </source>
</evidence>
<keyword evidence="3 5" id="KW-0234">DNA repair</keyword>
<protein>
    <recommendedName>
        <fullName evidence="5">UV excision repair protein RAD23</fullName>
    </recommendedName>
</protein>
<dbReference type="NCBIfam" id="TIGR00601">
    <property type="entry name" value="rad23"/>
    <property type="match status" value="1"/>
</dbReference>
<dbReference type="CDD" id="cd14380">
    <property type="entry name" value="UBA2_Rad23"/>
    <property type="match status" value="1"/>
</dbReference>
<dbReference type="PANTHER" id="PTHR10621:SF0">
    <property type="entry name" value="UV EXCISION REPAIR PROTEIN RAD23"/>
    <property type="match status" value="1"/>
</dbReference>
<gene>
    <name evidence="9" type="ORF">DdX_00141</name>
</gene>
<comment type="function">
    <text evidence="5">Multiubiquitin chain receptor involved in modulation of proteasomal degradation. Involved in nucleotide excision repair.</text>
</comment>
<dbReference type="Pfam" id="PF00627">
    <property type="entry name" value="UBA"/>
    <property type="match status" value="2"/>
</dbReference>
<dbReference type="InterPro" id="IPR029071">
    <property type="entry name" value="Ubiquitin-like_domsf"/>
</dbReference>
<evidence type="ECO:0000256" key="5">
    <source>
        <dbReference type="RuleBase" id="RU367049"/>
    </source>
</evidence>
<dbReference type="Pfam" id="PF09280">
    <property type="entry name" value="XPC-binding"/>
    <property type="match status" value="1"/>
</dbReference>
<evidence type="ECO:0000259" key="8">
    <source>
        <dbReference type="PROSITE" id="PS50053"/>
    </source>
</evidence>
<evidence type="ECO:0000256" key="4">
    <source>
        <dbReference type="ARBA" id="ARBA00023242"/>
    </source>
</evidence>
<dbReference type="InterPro" id="IPR009060">
    <property type="entry name" value="UBA-like_sf"/>
</dbReference>
<dbReference type="SUPFAM" id="SSF101238">
    <property type="entry name" value="XPC-binding domain"/>
    <property type="match status" value="1"/>
</dbReference>
<dbReference type="PANTHER" id="PTHR10621">
    <property type="entry name" value="UV EXCISION REPAIR PROTEIN RAD23"/>
    <property type="match status" value="1"/>
</dbReference>
<dbReference type="SMART" id="SM00727">
    <property type="entry name" value="STI1"/>
    <property type="match status" value="1"/>
</dbReference>
<dbReference type="GO" id="GO:0003684">
    <property type="term" value="F:damaged DNA binding"/>
    <property type="evidence" value="ECO:0007669"/>
    <property type="project" value="UniProtKB-UniRule"/>
</dbReference>
<dbReference type="InterPro" id="IPR015940">
    <property type="entry name" value="UBA"/>
</dbReference>
<evidence type="ECO:0000313" key="9">
    <source>
        <dbReference type="EMBL" id="KAI1727992.1"/>
    </source>
</evidence>
<dbReference type="GO" id="GO:0070628">
    <property type="term" value="F:proteasome binding"/>
    <property type="evidence" value="ECO:0007669"/>
    <property type="project" value="TreeGrafter"/>
</dbReference>
<feature type="region of interest" description="Disordered" evidence="6">
    <location>
        <begin position="81"/>
        <end position="134"/>
    </location>
</feature>
<dbReference type="InterPro" id="IPR015360">
    <property type="entry name" value="XPC-bd"/>
</dbReference>
<dbReference type="InterPro" id="IPR000626">
    <property type="entry name" value="Ubiquitin-like_dom"/>
</dbReference>
<dbReference type="PRINTS" id="PR01839">
    <property type="entry name" value="RAD23PROTEIN"/>
</dbReference>
<feature type="region of interest" description="Disordered" evidence="6">
    <location>
        <begin position="266"/>
        <end position="286"/>
    </location>
</feature>
<proteinExistence type="inferred from homology"/>
<organism evidence="9 10">
    <name type="scientific">Ditylenchus destructor</name>
    <dbReference type="NCBI Taxonomy" id="166010"/>
    <lineage>
        <taxon>Eukaryota</taxon>
        <taxon>Metazoa</taxon>
        <taxon>Ecdysozoa</taxon>
        <taxon>Nematoda</taxon>
        <taxon>Chromadorea</taxon>
        <taxon>Rhabditida</taxon>
        <taxon>Tylenchina</taxon>
        <taxon>Tylenchomorpha</taxon>
        <taxon>Sphaerularioidea</taxon>
        <taxon>Anguinidae</taxon>
        <taxon>Anguininae</taxon>
        <taxon>Ditylenchus</taxon>
    </lineage>
</organism>
<feature type="domain" description="Ubiquitin-like" evidence="8">
    <location>
        <begin position="1"/>
        <end position="79"/>
    </location>
</feature>
<dbReference type="SMART" id="SM00165">
    <property type="entry name" value="UBA"/>
    <property type="match status" value="2"/>
</dbReference>
<dbReference type="GO" id="GO:0043130">
    <property type="term" value="F:ubiquitin binding"/>
    <property type="evidence" value="ECO:0007669"/>
    <property type="project" value="UniProtKB-UniRule"/>
</dbReference>
<dbReference type="InterPro" id="IPR006636">
    <property type="entry name" value="STI1_HS-bd"/>
</dbReference>
<dbReference type="InterPro" id="IPR036353">
    <property type="entry name" value="XPC-bd_sf"/>
</dbReference>
<dbReference type="AlphaFoldDB" id="A0AAD4ND85"/>
<dbReference type="GO" id="GO:0005654">
    <property type="term" value="C:nucleoplasm"/>
    <property type="evidence" value="ECO:0007669"/>
    <property type="project" value="TreeGrafter"/>
</dbReference>
<keyword evidence="2 5" id="KW-0227">DNA damage</keyword>
<feature type="compositionally biased region" description="Low complexity" evidence="6">
    <location>
        <begin position="266"/>
        <end position="276"/>
    </location>
</feature>
<name>A0AAD4ND85_9BILA</name>
<dbReference type="GO" id="GO:0043161">
    <property type="term" value="P:proteasome-mediated ubiquitin-dependent protein catabolic process"/>
    <property type="evidence" value="ECO:0007669"/>
    <property type="project" value="UniProtKB-UniRule"/>
</dbReference>
<dbReference type="GO" id="GO:0006289">
    <property type="term" value="P:nucleotide-excision repair"/>
    <property type="evidence" value="ECO:0007669"/>
    <property type="project" value="UniProtKB-UniRule"/>
</dbReference>
<comment type="similarity">
    <text evidence="5">Belongs to the RAD23 family.</text>
</comment>
<accession>A0AAD4ND85</accession>
<dbReference type="PROSITE" id="PS50053">
    <property type="entry name" value="UBIQUITIN_2"/>
    <property type="match status" value="1"/>
</dbReference>
<dbReference type="Gene3D" id="1.10.10.540">
    <property type="entry name" value="XPC-binding domain"/>
    <property type="match status" value="1"/>
</dbReference>
<dbReference type="FunFam" id="1.10.8.10:FF:000002">
    <property type="entry name" value="UV excision repair protein RAD23 homolog"/>
    <property type="match status" value="1"/>
</dbReference>
<dbReference type="InterPro" id="IPR004806">
    <property type="entry name" value="Rad23"/>
</dbReference>
<dbReference type="CDD" id="cd01805">
    <property type="entry name" value="Ubl_Rad23"/>
    <property type="match status" value="1"/>
</dbReference>
<feature type="domain" description="UBA" evidence="7">
    <location>
        <begin position="297"/>
        <end position="337"/>
    </location>
</feature>
<evidence type="ECO:0000256" key="1">
    <source>
        <dbReference type="ARBA" id="ARBA00022737"/>
    </source>
</evidence>
<dbReference type="SUPFAM" id="SSF46934">
    <property type="entry name" value="UBA-like"/>
    <property type="match status" value="2"/>
</dbReference>
<keyword evidence="10" id="KW-1185">Reference proteome</keyword>
<dbReference type="CDD" id="cd14280">
    <property type="entry name" value="UBA1_Rad23_like"/>
    <property type="match status" value="1"/>
</dbReference>
<feature type="domain" description="UBA" evidence="7">
    <location>
        <begin position="132"/>
        <end position="172"/>
    </location>
</feature>
<keyword evidence="4 5" id="KW-0539">Nucleus</keyword>
<dbReference type="Pfam" id="PF00240">
    <property type="entry name" value="ubiquitin"/>
    <property type="match status" value="1"/>
</dbReference>
<comment type="caution">
    <text evidence="9">The sequence shown here is derived from an EMBL/GenBank/DDBJ whole genome shotgun (WGS) entry which is preliminary data.</text>
</comment>
<evidence type="ECO:0000256" key="3">
    <source>
        <dbReference type="ARBA" id="ARBA00023204"/>
    </source>
</evidence>
<dbReference type="FunFam" id="3.10.20.90:FF:000254">
    <property type="entry name" value="UV excision repair protein Rad23"/>
    <property type="match status" value="1"/>
</dbReference>
<dbReference type="SUPFAM" id="SSF54236">
    <property type="entry name" value="Ubiquitin-like"/>
    <property type="match status" value="1"/>
</dbReference>
<keyword evidence="1" id="KW-0677">Repeat</keyword>
<evidence type="ECO:0000256" key="2">
    <source>
        <dbReference type="ARBA" id="ARBA00022763"/>
    </source>
</evidence>
<comment type="subcellular location">
    <subcellularLocation>
        <location evidence="5">Nucleus</location>
    </subcellularLocation>
    <subcellularLocation>
        <location evidence="5">Cytoplasm</location>
    </subcellularLocation>
</comment>
<dbReference type="GO" id="GO:0031593">
    <property type="term" value="F:polyubiquitin modification-dependent protein binding"/>
    <property type="evidence" value="ECO:0007669"/>
    <property type="project" value="UniProtKB-UniRule"/>
</dbReference>
<evidence type="ECO:0000259" key="7">
    <source>
        <dbReference type="PROSITE" id="PS50030"/>
    </source>
</evidence>
<dbReference type="Proteomes" id="UP001201812">
    <property type="component" value="Unassembled WGS sequence"/>
</dbReference>